<accession>A0A7W8EJ30</accession>
<keyword evidence="1" id="KW-0812">Transmembrane</keyword>
<reference evidence="2 3" key="1">
    <citation type="submission" date="2020-08" db="EMBL/GenBank/DDBJ databases">
        <title>Genomic Encyclopedia of Type Strains, Phase IV (KMG-IV): sequencing the most valuable type-strain genomes for metagenomic binning, comparative biology and taxonomic classification.</title>
        <authorList>
            <person name="Goeker M."/>
        </authorList>
    </citation>
    <scope>NUCLEOTIDE SEQUENCE [LARGE SCALE GENOMIC DNA]</scope>
    <source>
        <strain evidence="2 3">DSM 45385</strain>
    </source>
</reference>
<dbReference type="PROSITE" id="PS51257">
    <property type="entry name" value="PROKAR_LIPOPROTEIN"/>
    <property type="match status" value="1"/>
</dbReference>
<protein>
    <submittedName>
        <fullName evidence="2">Uncharacterized protein</fullName>
    </submittedName>
</protein>
<feature type="transmembrane region" description="Helical" evidence="1">
    <location>
        <begin position="15"/>
        <end position="36"/>
    </location>
</feature>
<dbReference type="Proteomes" id="UP000568380">
    <property type="component" value="Unassembled WGS sequence"/>
</dbReference>
<feature type="transmembrane region" description="Helical" evidence="1">
    <location>
        <begin position="48"/>
        <end position="75"/>
    </location>
</feature>
<comment type="caution">
    <text evidence="2">The sequence shown here is derived from an EMBL/GenBank/DDBJ whole genome shotgun (WGS) entry which is preliminary data.</text>
</comment>
<dbReference type="AlphaFoldDB" id="A0A7W8EJ30"/>
<evidence type="ECO:0000256" key="1">
    <source>
        <dbReference type="SAM" id="Phobius"/>
    </source>
</evidence>
<proteinExistence type="predicted"/>
<keyword evidence="1" id="KW-0472">Membrane</keyword>
<keyword evidence="1" id="KW-1133">Transmembrane helix</keyword>
<sequence length="121" mass="12347">MFLRSPRLPSSRPTGLLIAIGFFVVIAACALAALLVPHALVEIRFAVVGLIAALYAGLTADLLASAATGALAWTMATGFLIDPAGELVVSGGLDAIRLAALVGLCVAAGLYGVFRQRHTST</sequence>
<name>A0A7W8EJ30_9ACTN</name>
<evidence type="ECO:0000313" key="3">
    <source>
        <dbReference type="Proteomes" id="UP000568380"/>
    </source>
</evidence>
<organism evidence="2 3">
    <name type="scientific">Nonomuraea endophytica</name>
    <dbReference type="NCBI Taxonomy" id="714136"/>
    <lineage>
        <taxon>Bacteria</taxon>
        <taxon>Bacillati</taxon>
        <taxon>Actinomycetota</taxon>
        <taxon>Actinomycetes</taxon>
        <taxon>Streptosporangiales</taxon>
        <taxon>Streptosporangiaceae</taxon>
        <taxon>Nonomuraea</taxon>
    </lineage>
</organism>
<dbReference type="RefSeq" id="WP_184968352.1">
    <property type="nucleotide sequence ID" value="NZ_JACHIN010000010.1"/>
</dbReference>
<evidence type="ECO:0000313" key="2">
    <source>
        <dbReference type="EMBL" id="MBB5081189.1"/>
    </source>
</evidence>
<keyword evidence="3" id="KW-1185">Reference proteome</keyword>
<gene>
    <name evidence="2" type="ORF">HNR40_006684</name>
</gene>
<feature type="transmembrane region" description="Helical" evidence="1">
    <location>
        <begin position="95"/>
        <end position="114"/>
    </location>
</feature>
<dbReference type="EMBL" id="JACHIN010000010">
    <property type="protein sequence ID" value="MBB5081189.1"/>
    <property type="molecule type" value="Genomic_DNA"/>
</dbReference>